<keyword evidence="11 17" id="KW-0067">ATP-binding</keyword>
<dbReference type="GO" id="GO:0009435">
    <property type="term" value="P:NAD+ biosynthetic process"/>
    <property type="evidence" value="ECO:0007669"/>
    <property type="project" value="UniProtKB-UniPathway"/>
</dbReference>
<comment type="subcellular location">
    <subcellularLocation>
        <location evidence="2">Mitochondrion</location>
    </subcellularLocation>
</comment>
<protein>
    <recommendedName>
        <fullName evidence="17">Nicotinamide-nucleotide adenylyltransferase</fullName>
        <ecNumber evidence="17">2.7.7.1</ecNumber>
        <ecNumber evidence="17">2.7.7.18</ecNumber>
    </recommendedName>
</protein>
<dbReference type="PANTHER" id="PTHR12039:SF0">
    <property type="entry name" value="NICOTINAMIDE-NUCLEOTIDE ADENYLYLTRANSFERASE"/>
    <property type="match status" value="1"/>
</dbReference>
<dbReference type="InterPro" id="IPR045094">
    <property type="entry name" value="NMNAT_euk"/>
</dbReference>
<evidence type="ECO:0000256" key="16">
    <source>
        <dbReference type="ARBA" id="ARBA00093425"/>
    </source>
</evidence>
<evidence type="ECO:0000313" key="20">
    <source>
        <dbReference type="EMBL" id="RPA83626.1"/>
    </source>
</evidence>
<sequence>MDTTSQVAESASSIRPPSPTAAPTSNSTIMDTNTSNEPTPQAYEFPTDRLRLTLNDPTKTPLCVVACGSFSPVTYMHLRMFEMAMDHSSQKGFEIVGGYLSPVGDAYKKKGLASAKHRVRMCQMAARETSTWLMIDPWEAQKKEYTPTARVLDHFNYEINERLGGVTVPPTAENPNPSKRPVRIVLLAGSDLIRTMGEPGVWAEADLNHILLNYGCFIIERSGSKLDKALEVIDQRYHRNIYVIRQPIANDVSSTKIRDLLSQGMSVNYLLPSCVVEYIREVGLYRKDGHPDPEEENAGTP</sequence>
<keyword evidence="8 17" id="KW-0808">Transferase</keyword>
<evidence type="ECO:0000256" key="3">
    <source>
        <dbReference type="ARBA" id="ARBA00004658"/>
    </source>
</evidence>
<keyword evidence="12 17" id="KW-0520">NAD</keyword>
<evidence type="ECO:0000256" key="12">
    <source>
        <dbReference type="ARBA" id="ARBA00023027"/>
    </source>
</evidence>
<comment type="function">
    <text evidence="16">Catalyzes the formation of NAD(+) from nicotinamide mononucleotide (NMN) and ATP. Can also use the deamidated form; nicotinic acid mononucleotide (NaMN) as substrate with the same efficiency. Can use triazofurin monophosphate (TrMP) as substrate. Can also use GTP and ITP as nucleotide donors. Also catalyzes the reverse reaction, i.e. the pyrophosphorolytic cleavage of NAD(+). For the pyrophosphorolytic activity, can use NAD(+), NADH, NaAD, nicotinic acid adenine dinucleotide phosphate (NHD), nicotinamide guanine dinucleotide (NGD) as substrates. Fails to cleave phosphorylated dinucleotides NADP(+), NADPH and NaADP(+). Protects against axonal degeneration following injury. May be involved in the maintenance of axonal integrity. Also functions as a stress-response chaperone protein that prevents toxic aggregation of proteins; this function may be independent of its NAD(+) synthesis activity.</text>
</comment>
<accession>A0A3N4IDJ1</accession>
<dbReference type="InterPro" id="IPR014729">
    <property type="entry name" value="Rossmann-like_a/b/a_fold"/>
</dbReference>
<evidence type="ECO:0000256" key="17">
    <source>
        <dbReference type="RuleBase" id="RU362021"/>
    </source>
</evidence>
<dbReference type="OrthoDB" id="422187at2759"/>
<dbReference type="PANTHER" id="PTHR12039">
    <property type="entry name" value="NICOTINAMIDE MONONUCLEOTIDE ADENYLYLTRANSFERASE"/>
    <property type="match status" value="1"/>
</dbReference>
<evidence type="ECO:0000256" key="15">
    <source>
        <dbReference type="ARBA" id="ARBA00049001"/>
    </source>
</evidence>
<dbReference type="InterPro" id="IPR051182">
    <property type="entry name" value="Euk_NMN_adenylyltrnsfrase"/>
</dbReference>
<comment type="catalytic activity">
    <reaction evidence="14 17">
        <text>nicotinate beta-D-ribonucleotide + ATP + H(+) = deamido-NAD(+) + diphosphate</text>
        <dbReference type="Rhea" id="RHEA:22860"/>
        <dbReference type="ChEBI" id="CHEBI:15378"/>
        <dbReference type="ChEBI" id="CHEBI:30616"/>
        <dbReference type="ChEBI" id="CHEBI:33019"/>
        <dbReference type="ChEBI" id="CHEBI:57502"/>
        <dbReference type="ChEBI" id="CHEBI:58437"/>
        <dbReference type="EC" id="2.7.7.18"/>
    </reaction>
</comment>
<comment type="similarity">
    <text evidence="5 17">Belongs to the eukaryotic NMN adenylyltransferase family.</text>
</comment>
<reference evidence="20 21" key="1">
    <citation type="journal article" date="2018" name="Nat. Ecol. Evol.">
        <title>Pezizomycetes genomes reveal the molecular basis of ectomycorrhizal truffle lifestyle.</title>
        <authorList>
            <person name="Murat C."/>
            <person name="Payen T."/>
            <person name="Noel B."/>
            <person name="Kuo A."/>
            <person name="Morin E."/>
            <person name="Chen J."/>
            <person name="Kohler A."/>
            <person name="Krizsan K."/>
            <person name="Balestrini R."/>
            <person name="Da Silva C."/>
            <person name="Montanini B."/>
            <person name="Hainaut M."/>
            <person name="Levati E."/>
            <person name="Barry K.W."/>
            <person name="Belfiori B."/>
            <person name="Cichocki N."/>
            <person name="Clum A."/>
            <person name="Dockter R.B."/>
            <person name="Fauchery L."/>
            <person name="Guy J."/>
            <person name="Iotti M."/>
            <person name="Le Tacon F."/>
            <person name="Lindquist E.A."/>
            <person name="Lipzen A."/>
            <person name="Malagnac F."/>
            <person name="Mello A."/>
            <person name="Molinier V."/>
            <person name="Miyauchi S."/>
            <person name="Poulain J."/>
            <person name="Riccioni C."/>
            <person name="Rubini A."/>
            <person name="Sitrit Y."/>
            <person name="Splivallo R."/>
            <person name="Traeger S."/>
            <person name="Wang M."/>
            <person name="Zifcakova L."/>
            <person name="Wipf D."/>
            <person name="Zambonelli A."/>
            <person name="Paolocci F."/>
            <person name="Nowrousian M."/>
            <person name="Ottonello S."/>
            <person name="Baldrian P."/>
            <person name="Spatafora J.W."/>
            <person name="Henrissat B."/>
            <person name="Nagy L.G."/>
            <person name="Aury J.M."/>
            <person name="Wincker P."/>
            <person name="Grigoriev I.V."/>
            <person name="Bonfante P."/>
            <person name="Martin F.M."/>
        </authorList>
    </citation>
    <scope>NUCLEOTIDE SEQUENCE [LARGE SCALE GENOMIC DNA]</scope>
    <source>
        <strain evidence="20 21">RN42</strain>
    </source>
</reference>
<feature type="domain" description="Cytidyltransferase-like" evidence="19">
    <location>
        <begin position="65"/>
        <end position="259"/>
    </location>
</feature>
<comment type="catalytic activity">
    <reaction evidence="15 17">
        <text>beta-nicotinamide D-ribonucleotide + ATP + H(+) = diphosphate + NAD(+)</text>
        <dbReference type="Rhea" id="RHEA:21360"/>
        <dbReference type="ChEBI" id="CHEBI:14649"/>
        <dbReference type="ChEBI" id="CHEBI:15378"/>
        <dbReference type="ChEBI" id="CHEBI:30616"/>
        <dbReference type="ChEBI" id="CHEBI:33019"/>
        <dbReference type="ChEBI" id="CHEBI:57540"/>
        <dbReference type="EC" id="2.7.7.1"/>
    </reaction>
</comment>
<dbReference type="GO" id="GO:0005524">
    <property type="term" value="F:ATP binding"/>
    <property type="evidence" value="ECO:0007669"/>
    <property type="project" value="UniProtKB-KW"/>
</dbReference>
<keyword evidence="9 17" id="KW-0548">Nucleotidyltransferase</keyword>
<keyword evidence="10 17" id="KW-0547">Nucleotide-binding</keyword>
<feature type="region of interest" description="Disordered" evidence="18">
    <location>
        <begin position="1"/>
        <end position="42"/>
    </location>
</feature>
<comment type="pathway">
    <text evidence="4">Cofactor biosynthesis; NAD(+) biosynthesis; deamido-NAD(+) from nicotinate D-ribonucleotide: step 1/1.</text>
</comment>
<evidence type="ECO:0000256" key="7">
    <source>
        <dbReference type="ARBA" id="ARBA00022642"/>
    </source>
</evidence>
<evidence type="ECO:0000256" key="18">
    <source>
        <dbReference type="SAM" id="MobiDB-lite"/>
    </source>
</evidence>
<dbReference type="GO" id="GO:0000309">
    <property type="term" value="F:nicotinamide-nucleotide adenylyltransferase activity"/>
    <property type="evidence" value="ECO:0007669"/>
    <property type="project" value="UniProtKB-EC"/>
</dbReference>
<dbReference type="EC" id="2.7.7.1" evidence="17"/>
<evidence type="ECO:0000313" key="21">
    <source>
        <dbReference type="Proteomes" id="UP000275078"/>
    </source>
</evidence>
<evidence type="ECO:0000256" key="8">
    <source>
        <dbReference type="ARBA" id="ARBA00022679"/>
    </source>
</evidence>
<feature type="compositionally biased region" description="Low complexity" evidence="18">
    <location>
        <begin position="10"/>
        <end position="28"/>
    </location>
</feature>
<evidence type="ECO:0000256" key="5">
    <source>
        <dbReference type="ARBA" id="ARBA00007064"/>
    </source>
</evidence>
<feature type="compositionally biased region" description="Polar residues" evidence="18">
    <location>
        <begin position="29"/>
        <end position="39"/>
    </location>
</feature>
<comment type="pathway">
    <text evidence="3 17">Cofactor biosynthesis; NAD(+) biosynthesis; NAD(+) from nicotinamide D-ribonucleotide: step 1/1.</text>
</comment>
<evidence type="ECO:0000259" key="19">
    <source>
        <dbReference type="Pfam" id="PF01467"/>
    </source>
</evidence>
<evidence type="ECO:0000256" key="10">
    <source>
        <dbReference type="ARBA" id="ARBA00022741"/>
    </source>
</evidence>
<evidence type="ECO:0000256" key="2">
    <source>
        <dbReference type="ARBA" id="ARBA00004173"/>
    </source>
</evidence>
<dbReference type="UniPathway" id="UPA00253">
    <property type="reaction ID" value="UER00332"/>
</dbReference>
<evidence type="ECO:0000256" key="1">
    <source>
        <dbReference type="ARBA" id="ARBA00001946"/>
    </source>
</evidence>
<evidence type="ECO:0000256" key="13">
    <source>
        <dbReference type="ARBA" id="ARBA00023128"/>
    </source>
</evidence>
<keyword evidence="13" id="KW-0496">Mitochondrion</keyword>
<gene>
    <name evidence="20" type="ORF">BJ508DRAFT_413300</name>
</gene>
<keyword evidence="21" id="KW-1185">Reference proteome</keyword>
<dbReference type="EC" id="2.7.7.18" evidence="17"/>
<evidence type="ECO:0000256" key="11">
    <source>
        <dbReference type="ARBA" id="ARBA00022840"/>
    </source>
</evidence>
<evidence type="ECO:0000256" key="4">
    <source>
        <dbReference type="ARBA" id="ARBA00005019"/>
    </source>
</evidence>
<evidence type="ECO:0000256" key="14">
    <source>
        <dbReference type="ARBA" id="ARBA00048721"/>
    </source>
</evidence>
<comment type="subunit">
    <text evidence="6">Homotetramer.</text>
</comment>
<dbReference type="NCBIfam" id="TIGR00482">
    <property type="entry name" value="nicotinate (nicotinamide) nucleotide adenylyltransferase"/>
    <property type="match status" value="1"/>
</dbReference>
<dbReference type="GO" id="GO:0004515">
    <property type="term" value="F:nicotinate-nucleotide adenylyltransferase activity"/>
    <property type="evidence" value="ECO:0007669"/>
    <property type="project" value="UniProtKB-EC"/>
</dbReference>
<dbReference type="SUPFAM" id="SSF52374">
    <property type="entry name" value="Nucleotidylyl transferase"/>
    <property type="match status" value="1"/>
</dbReference>
<dbReference type="GO" id="GO:0005759">
    <property type="term" value="C:mitochondrial matrix"/>
    <property type="evidence" value="ECO:0007669"/>
    <property type="project" value="UniProtKB-ARBA"/>
</dbReference>
<dbReference type="Pfam" id="PF01467">
    <property type="entry name" value="CTP_transf_like"/>
    <property type="match status" value="1"/>
</dbReference>
<proteinExistence type="inferred from homology"/>
<dbReference type="CDD" id="cd09286">
    <property type="entry name" value="NMNAT_Eukarya"/>
    <property type="match status" value="1"/>
</dbReference>
<keyword evidence="7 17" id="KW-0662">Pyridine nucleotide biosynthesis</keyword>
<dbReference type="EMBL" id="ML119663">
    <property type="protein sequence ID" value="RPA83626.1"/>
    <property type="molecule type" value="Genomic_DNA"/>
</dbReference>
<dbReference type="InterPro" id="IPR005248">
    <property type="entry name" value="NadD/NMNAT"/>
</dbReference>
<dbReference type="FunFam" id="3.40.50.620:FF:000221">
    <property type="entry name" value="Nicotinamide/nicotinic acid mononucleotide adenylyltransferase 3"/>
    <property type="match status" value="1"/>
</dbReference>
<dbReference type="Proteomes" id="UP000275078">
    <property type="component" value="Unassembled WGS sequence"/>
</dbReference>
<name>A0A3N4IDJ1_ASCIM</name>
<dbReference type="InterPro" id="IPR004821">
    <property type="entry name" value="Cyt_trans-like"/>
</dbReference>
<evidence type="ECO:0000256" key="9">
    <source>
        <dbReference type="ARBA" id="ARBA00022695"/>
    </source>
</evidence>
<evidence type="ECO:0000256" key="6">
    <source>
        <dbReference type="ARBA" id="ARBA00011881"/>
    </source>
</evidence>
<comment type="cofactor">
    <cofactor evidence="1">
        <name>Mg(2+)</name>
        <dbReference type="ChEBI" id="CHEBI:18420"/>
    </cofactor>
</comment>
<dbReference type="AlphaFoldDB" id="A0A3N4IDJ1"/>
<organism evidence="20 21">
    <name type="scientific">Ascobolus immersus RN42</name>
    <dbReference type="NCBI Taxonomy" id="1160509"/>
    <lineage>
        <taxon>Eukaryota</taxon>
        <taxon>Fungi</taxon>
        <taxon>Dikarya</taxon>
        <taxon>Ascomycota</taxon>
        <taxon>Pezizomycotina</taxon>
        <taxon>Pezizomycetes</taxon>
        <taxon>Pezizales</taxon>
        <taxon>Ascobolaceae</taxon>
        <taxon>Ascobolus</taxon>
    </lineage>
</organism>
<dbReference type="STRING" id="1160509.A0A3N4IDJ1"/>
<dbReference type="Gene3D" id="3.40.50.620">
    <property type="entry name" value="HUPs"/>
    <property type="match status" value="1"/>
</dbReference>